<evidence type="ECO:0000256" key="1">
    <source>
        <dbReference type="ARBA" id="ARBA00004651"/>
    </source>
</evidence>
<feature type="compositionally biased region" description="Basic and acidic residues" evidence="9">
    <location>
        <begin position="446"/>
        <end position="468"/>
    </location>
</feature>
<organism evidence="12 13">
    <name type="scientific">Streptomyces paromomycinus</name>
    <name type="common">Streptomyces rimosus subsp. paromomycinus</name>
    <dbReference type="NCBI Taxonomy" id="92743"/>
    <lineage>
        <taxon>Bacteria</taxon>
        <taxon>Bacillati</taxon>
        <taxon>Actinomycetota</taxon>
        <taxon>Actinomycetes</taxon>
        <taxon>Kitasatosporales</taxon>
        <taxon>Streptomycetaceae</taxon>
        <taxon>Streptomyces</taxon>
    </lineage>
</organism>
<keyword evidence="6 10" id="KW-1133">Transmembrane helix</keyword>
<gene>
    <name evidence="12" type="primary">araE</name>
    <name evidence="12" type="ORF">GKJPGBOP_06385</name>
</gene>
<evidence type="ECO:0000256" key="5">
    <source>
        <dbReference type="ARBA" id="ARBA00022692"/>
    </source>
</evidence>
<keyword evidence="7 10" id="KW-0472">Membrane</keyword>
<dbReference type="GO" id="GO:0005886">
    <property type="term" value="C:plasma membrane"/>
    <property type="evidence" value="ECO:0007669"/>
    <property type="project" value="UniProtKB-SubCell"/>
</dbReference>
<accession>A0A401WBC5</accession>
<name>A0A401WBC5_STREY</name>
<dbReference type="InterPro" id="IPR003663">
    <property type="entry name" value="Sugar/inositol_transpt"/>
</dbReference>
<dbReference type="InterPro" id="IPR047984">
    <property type="entry name" value="XylE-like"/>
</dbReference>
<feature type="transmembrane region" description="Helical" evidence="10">
    <location>
        <begin position="162"/>
        <end position="181"/>
    </location>
</feature>
<dbReference type="PROSITE" id="PS00216">
    <property type="entry name" value="SUGAR_TRANSPORT_1"/>
    <property type="match status" value="1"/>
</dbReference>
<keyword evidence="4" id="KW-1003">Cell membrane</keyword>
<feature type="transmembrane region" description="Helical" evidence="10">
    <location>
        <begin position="407"/>
        <end position="428"/>
    </location>
</feature>
<evidence type="ECO:0000256" key="4">
    <source>
        <dbReference type="ARBA" id="ARBA00022475"/>
    </source>
</evidence>
<feature type="region of interest" description="Disordered" evidence="9">
    <location>
        <begin position="446"/>
        <end position="482"/>
    </location>
</feature>
<evidence type="ECO:0000256" key="10">
    <source>
        <dbReference type="SAM" id="Phobius"/>
    </source>
</evidence>
<keyword evidence="13" id="KW-1185">Reference proteome</keyword>
<dbReference type="Gene3D" id="1.20.1250.20">
    <property type="entry name" value="MFS general substrate transporter like domains"/>
    <property type="match status" value="1"/>
</dbReference>
<evidence type="ECO:0000256" key="9">
    <source>
        <dbReference type="SAM" id="MobiDB-lite"/>
    </source>
</evidence>
<evidence type="ECO:0000259" key="11">
    <source>
        <dbReference type="PROSITE" id="PS50850"/>
    </source>
</evidence>
<dbReference type="Proteomes" id="UP000286746">
    <property type="component" value="Unassembled WGS sequence"/>
</dbReference>
<dbReference type="InterPro" id="IPR036259">
    <property type="entry name" value="MFS_trans_sf"/>
</dbReference>
<evidence type="ECO:0000256" key="3">
    <source>
        <dbReference type="ARBA" id="ARBA00022448"/>
    </source>
</evidence>
<feature type="transmembrane region" description="Helical" evidence="10">
    <location>
        <begin position="9"/>
        <end position="35"/>
    </location>
</feature>
<dbReference type="PROSITE" id="PS50850">
    <property type="entry name" value="MFS"/>
    <property type="match status" value="1"/>
</dbReference>
<feature type="domain" description="Major facilitator superfamily (MFS) profile" evidence="11">
    <location>
        <begin position="10"/>
        <end position="436"/>
    </location>
</feature>
<feature type="transmembrane region" description="Helical" evidence="10">
    <location>
        <begin position="134"/>
        <end position="156"/>
    </location>
</feature>
<evidence type="ECO:0000256" key="7">
    <source>
        <dbReference type="ARBA" id="ARBA00023136"/>
    </source>
</evidence>
<feature type="transmembrane region" description="Helical" evidence="10">
    <location>
        <begin position="380"/>
        <end position="401"/>
    </location>
</feature>
<proteinExistence type="inferred from homology"/>
<comment type="similarity">
    <text evidence="2 8">Belongs to the major facilitator superfamily. Sugar transporter (TC 2.A.1.1) family.</text>
</comment>
<feature type="transmembrane region" description="Helical" evidence="10">
    <location>
        <begin position="101"/>
        <end position="122"/>
    </location>
</feature>
<dbReference type="EMBL" id="BHZD01000001">
    <property type="protein sequence ID" value="GCD46634.1"/>
    <property type="molecule type" value="Genomic_DNA"/>
</dbReference>
<feature type="transmembrane region" description="Helical" evidence="10">
    <location>
        <begin position="47"/>
        <end position="64"/>
    </location>
</feature>
<feature type="transmembrane region" description="Helical" evidence="10">
    <location>
        <begin position="314"/>
        <end position="331"/>
    </location>
</feature>
<dbReference type="PANTHER" id="PTHR48020:SF12">
    <property type="entry name" value="PROTON MYO-INOSITOL COTRANSPORTER"/>
    <property type="match status" value="1"/>
</dbReference>
<evidence type="ECO:0000256" key="2">
    <source>
        <dbReference type="ARBA" id="ARBA00010992"/>
    </source>
</evidence>
<feature type="transmembrane region" description="Helical" evidence="10">
    <location>
        <begin position="247"/>
        <end position="271"/>
    </location>
</feature>
<dbReference type="PANTHER" id="PTHR48020">
    <property type="entry name" value="PROTON MYO-INOSITOL COTRANSPORTER"/>
    <property type="match status" value="1"/>
</dbReference>
<comment type="caution">
    <text evidence="12">The sequence shown here is derived from an EMBL/GenBank/DDBJ whole genome shotgun (WGS) entry which is preliminary data.</text>
</comment>
<dbReference type="InterPro" id="IPR020846">
    <property type="entry name" value="MFS_dom"/>
</dbReference>
<evidence type="ECO:0000256" key="8">
    <source>
        <dbReference type="RuleBase" id="RU003346"/>
    </source>
</evidence>
<feature type="transmembrane region" description="Helical" evidence="10">
    <location>
        <begin position="337"/>
        <end position="360"/>
    </location>
</feature>
<evidence type="ECO:0000256" key="6">
    <source>
        <dbReference type="ARBA" id="ARBA00022989"/>
    </source>
</evidence>
<dbReference type="NCBIfam" id="TIGR00879">
    <property type="entry name" value="SP"/>
    <property type="match status" value="1"/>
</dbReference>
<dbReference type="SUPFAM" id="SSF103473">
    <property type="entry name" value="MFS general substrate transporter"/>
    <property type="match status" value="1"/>
</dbReference>
<keyword evidence="5 10" id="KW-0812">Transmembrane</keyword>
<dbReference type="InterPro" id="IPR050814">
    <property type="entry name" value="Myo-inositol_Transporter"/>
</dbReference>
<dbReference type="PRINTS" id="PR00171">
    <property type="entry name" value="SUGRTRNSPORT"/>
</dbReference>
<dbReference type="InterPro" id="IPR005829">
    <property type="entry name" value="Sugar_transporter_CS"/>
</dbReference>
<dbReference type="FunFam" id="1.20.1250.20:FF:000073">
    <property type="entry name" value="MFS myo-inositol transporter, putative"/>
    <property type="match status" value="1"/>
</dbReference>
<dbReference type="CDD" id="cd17359">
    <property type="entry name" value="MFS_XylE_like"/>
    <property type="match status" value="1"/>
</dbReference>
<dbReference type="GO" id="GO:0022857">
    <property type="term" value="F:transmembrane transporter activity"/>
    <property type="evidence" value="ECO:0007669"/>
    <property type="project" value="InterPro"/>
</dbReference>
<evidence type="ECO:0000313" key="13">
    <source>
        <dbReference type="Proteomes" id="UP000286746"/>
    </source>
</evidence>
<protein>
    <submittedName>
        <fullName evidence="12">MFS transporter</fullName>
    </submittedName>
</protein>
<feature type="transmembrane region" description="Helical" evidence="10">
    <location>
        <begin position="283"/>
        <end position="302"/>
    </location>
</feature>
<dbReference type="RefSeq" id="WP_125056948.1">
    <property type="nucleotide sequence ID" value="NZ_BHZD01000001.1"/>
</dbReference>
<dbReference type="AlphaFoldDB" id="A0A401WBC5"/>
<comment type="subcellular location">
    <subcellularLocation>
        <location evidence="1">Cell membrane</location>
        <topology evidence="1">Multi-pass membrane protein</topology>
    </subcellularLocation>
</comment>
<reference evidence="12 13" key="1">
    <citation type="submission" date="2018-11" db="EMBL/GenBank/DDBJ databases">
        <title>Whole genome sequence of Streptomyces paromomycinus NBRC 15454(T).</title>
        <authorList>
            <person name="Komaki H."/>
            <person name="Tamura T."/>
        </authorList>
    </citation>
    <scope>NUCLEOTIDE SEQUENCE [LARGE SCALE GENOMIC DNA]</scope>
    <source>
        <strain evidence="12 13">NBRC 15454</strain>
    </source>
</reference>
<dbReference type="Pfam" id="PF00083">
    <property type="entry name" value="Sugar_tr"/>
    <property type="match status" value="1"/>
</dbReference>
<feature type="transmembrane region" description="Helical" evidence="10">
    <location>
        <begin position="76"/>
        <end position="95"/>
    </location>
</feature>
<dbReference type="InterPro" id="IPR005828">
    <property type="entry name" value="MFS_sugar_transport-like"/>
</dbReference>
<evidence type="ECO:0000313" key="12">
    <source>
        <dbReference type="EMBL" id="GCD46634.1"/>
    </source>
</evidence>
<keyword evidence="3 8" id="KW-0813">Transport</keyword>
<sequence>MPARIKNALIWVFGALGGILWGYDTGVISGAMLFIKNDIALTPLLEGMVVSGLLVGAMLGAGLSGRLSDSWGRRRLILAASAVFILGTLGAALATTPWTLIAFRFVIGTGVGIASVVVPLYLTELAPKHLRGGLTSLMQLLVTVGIFLAYVTDYLLAGAEAWRWMIGLGVVPAAILALGIVTQPESPRWLVGKGRNDEARHVLTRLRGTGGAADAELAEIEETERVERAESRPLTLKDLTAPRLRPVLLAGMLLVFFQNFVGINTIIYYAPTLLTDIGFGSDGAILANVGIGLLNMLMTLPAMRLIDRKGRKPLLLYGALGMCAAMLVLAVTNLSGLGYGAALSTLTLFGIALYIASFAVSWGPVQWVMLPELFPMRIRAAAVSLCVMFNWLFNMAVSLVFPSLLRAWGAGVNFLFFAVTTFAAFLFVRKLLPETKGRSLEEIERDLLKGRSGHPEDRDGGRSGHPEADGSVPVSSGADAAG</sequence>